<dbReference type="PANTHER" id="PTHR46173">
    <property type="entry name" value="CCA TRNA NUCLEOTIDYLTRANSFERASE 1, MITOCHONDRIAL"/>
    <property type="match status" value="1"/>
</dbReference>
<reference evidence="11 12" key="1">
    <citation type="submission" date="2023-07" db="EMBL/GenBank/DDBJ databases">
        <title>Genomic Encyclopedia of Type Strains, Phase IV (KMG-IV): sequencing the most valuable type-strain genomes for metagenomic binning, comparative biology and taxonomic classification.</title>
        <authorList>
            <person name="Goeker M."/>
        </authorList>
    </citation>
    <scope>NUCLEOTIDE SEQUENCE [LARGE SCALE GENOMIC DNA]</scope>
    <source>
        <strain evidence="11 12">DSM 3770</strain>
    </source>
</reference>
<evidence type="ECO:0000256" key="4">
    <source>
        <dbReference type="ARBA" id="ARBA00022695"/>
    </source>
</evidence>
<evidence type="ECO:0000313" key="12">
    <source>
        <dbReference type="Proteomes" id="UP001241747"/>
    </source>
</evidence>
<evidence type="ECO:0000259" key="10">
    <source>
        <dbReference type="Pfam" id="PF12627"/>
    </source>
</evidence>
<dbReference type="Gene3D" id="3.30.460.10">
    <property type="entry name" value="Beta Polymerase, domain 2"/>
    <property type="match status" value="1"/>
</dbReference>
<comment type="similarity">
    <text evidence="8">Belongs to the tRNA nucleotidyltransferase/poly(A) polymerase family.</text>
</comment>
<evidence type="ECO:0000256" key="5">
    <source>
        <dbReference type="ARBA" id="ARBA00022723"/>
    </source>
</evidence>
<name>A0ABU0LE10_XANAG</name>
<dbReference type="PANTHER" id="PTHR46173:SF1">
    <property type="entry name" value="CCA TRNA NUCLEOTIDYLTRANSFERASE 1, MITOCHONDRIAL"/>
    <property type="match status" value="1"/>
</dbReference>
<dbReference type="EMBL" id="JAUSVY010000004">
    <property type="protein sequence ID" value="MDQ0505358.1"/>
    <property type="molecule type" value="Genomic_DNA"/>
</dbReference>
<evidence type="ECO:0000256" key="7">
    <source>
        <dbReference type="ARBA" id="ARBA00022842"/>
    </source>
</evidence>
<evidence type="ECO:0000256" key="3">
    <source>
        <dbReference type="ARBA" id="ARBA00022694"/>
    </source>
</evidence>
<dbReference type="SUPFAM" id="SSF81301">
    <property type="entry name" value="Nucleotidyltransferase"/>
    <property type="match status" value="1"/>
</dbReference>
<dbReference type="Pfam" id="PF01743">
    <property type="entry name" value="PolyA_pol"/>
    <property type="match status" value="1"/>
</dbReference>
<proteinExistence type="inferred from homology"/>
<dbReference type="InterPro" id="IPR050264">
    <property type="entry name" value="Bact_CCA-adding_enz_type3_sf"/>
</dbReference>
<keyword evidence="5" id="KW-0479">Metal-binding</keyword>
<dbReference type="GO" id="GO:1990817">
    <property type="term" value="F:poly(A) RNA polymerase activity"/>
    <property type="evidence" value="ECO:0007669"/>
    <property type="project" value="UniProtKB-EC"/>
</dbReference>
<organism evidence="11 12">
    <name type="scientific">Xanthobacter agilis</name>
    <dbReference type="NCBI Taxonomy" id="47492"/>
    <lineage>
        <taxon>Bacteria</taxon>
        <taxon>Pseudomonadati</taxon>
        <taxon>Pseudomonadota</taxon>
        <taxon>Alphaproteobacteria</taxon>
        <taxon>Hyphomicrobiales</taxon>
        <taxon>Xanthobacteraceae</taxon>
        <taxon>Xanthobacter</taxon>
    </lineage>
</organism>
<keyword evidence="2 8" id="KW-0808">Transferase</keyword>
<dbReference type="SUPFAM" id="SSF81891">
    <property type="entry name" value="Poly A polymerase C-terminal region-like"/>
    <property type="match status" value="1"/>
</dbReference>
<dbReference type="EC" id="2.7.7.19" evidence="11"/>
<evidence type="ECO:0000256" key="1">
    <source>
        <dbReference type="ARBA" id="ARBA00001946"/>
    </source>
</evidence>
<gene>
    <name evidence="11" type="ORF">QOZ94_002154</name>
</gene>
<keyword evidence="4 11" id="KW-0548">Nucleotidyltransferase</keyword>
<evidence type="ECO:0000256" key="8">
    <source>
        <dbReference type="RuleBase" id="RU003953"/>
    </source>
</evidence>
<evidence type="ECO:0000256" key="6">
    <source>
        <dbReference type="ARBA" id="ARBA00022741"/>
    </source>
</evidence>
<comment type="caution">
    <text evidence="11">The sequence shown here is derived from an EMBL/GenBank/DDBJ whole genome shotgun (WGS) entry which is preliminary data.</text>
</comment>
<keyword evidence="6" id="KW-0547">Nucleotide-binding</keyword>
<dbReference type="RefSeq" id="WP_237344524.1">
    <property type="nucleotide sequence ID" value="NZ_JABWGX010000004.1"/>
</dbReference>
<keyword evidence="8" id="KW-0694">RNA-binding</keyword>
<evidence type="ECO:0000256" key="2">
    <source>
        <dbReference type="ARBA" id="ARBA00022679"/>
    </source>
</evidence>
<sequence>MSGASLAGAGFWDRHGLSALLGVLNAAGEEARVVGGAVRNTLLGLTVTDVDIATTALPEVVAGRVRAAGMKAVPTGVEHGTVTVVVDHAAYEVTTLREDMETDGRRAVVRFGRSWDHDAARRDFTINALYATVDRQVIDLVGGLADLAARRVRFIGDADARIAEDYLRILRLFRFHAAYGEGLVDATALRAVVRARAGLRGLSHERVRAELLKLLLAPGAPRTLEIMSDCGLVQPLLAGLADVKAFTRLVGLEARLGVPADPVRRLAALALRVPDDVPRLREKLRLSNGEMRRLSALAASRPPLPGAGAPAAALRAFVYGAGPEAALDRILLAAAGPCSEAMQAELQSRVALATAWTPPRLPVSAGDLMARGLKPGPALGRALAAVEAAWVAADFPMSGDAKEALIGAALATVASAR</sequence>
<dbReference type="InterPro" id="IPR032828">
    <property type="entry name" value="PolyA_RNA-bd"/>
</dbReference>
<keyword evidence="7" id="KW-0460">Magnesium</keyword>
<dbReference type="Proteomes" id="UP001241747">
    <property type="component" value="Unassembled WGS sequence"/>
</dbReference>
<dbReference type="Pfam" id="PF12627">
    <property type="entry name" value="PolyA_pol_RNAbd"/>
    <property type="match status" value="1"/>
</dbReference>
<accession>A0ABU0LE10</accession>
<comment type="cofactor">
    <cofactor evidence="1">
        <name>Mg(2+)</name>
        <dbReference type="ChEBI" id="CHEBI:18420"/>
    </cofactor>
</comment>
<dbReference type="Gene3D" id="1.10.3090.10">
    <property type="entry name" value="cca-adding enzyme, domain 2"/>
    <property type="match status" value="1"/>
</dbReference>
<keyword evidence="3" id="KW-0819">tRNA processing</keyword>
<feature type="domain" description="tRNA nucleotidyltransferase/poly(A) polymerase RNA and SrmB- binding" evidence="10">
    <location>
        <begin position="190"/>
        <end position="241"/>
    </location>
</feature>
<evidence type="ECO:0000313" key="11">
    <source>
        <dbReference type="EMBL" id="MDQ0505358.1"/>
    </source>
</evidence>
<evidence type="ECO:0000259" key="9">
    <source>
        <dbReference type="Pfam" id="PF01743"/>
    </source>
</evidence>
<keyword evidence="12" id="KW-1185">Reference proteome</keyword>
<protein>
    <submittedName>
        <fullName evidence="11">Poly(A) polymerase</fullName>
        <ecNumber evidence="11">2.7.7.19</ecNumber>
    </submittedName>
</protein>
<feature type="domain" description="Poly A polymerase head" evidence="9">
    <location>
        <begin position="31"/>
        <end position="153"/>
    </location>
</feature>
<dbReference type="InterPro" id="IPR002646">
    <property type="entry name" value="PolA_pol_head_dom"/>
</dbReference>
<dbReference type="InterPro" id="IPR043519">
    <property type="entry name" value="NT_sf"/>
</dbReference>
<dbReference type="CDD" id="cd05398">
    <property type="entry name" value="NT_ClassII-CCAase"/>
    <property type="match status" value="1"/>
</dbReference>